<dbReference type="PROSITE" id="PS50943">
    <property type="entry name" value="HTH_CROC1"/>
    <property type="match status" value="1"/>
</dbReference>
<name>A0AA91Z2W6_NIACI</name>
<dbReference type="RefSeq" id="WP_095328620.1">
    <property type="nucleotide sequence ID" value="NZ_NPBQ01000014.1"/>
</dbReference>
<evidence type="ECO:0000313" key="2">
    <source>
        <dbReference type="EMBL" id="PAD84936.1"/>
    </source>
</evidence>
<dbReference type="CDD" id="cd00093">
    <property type="entry name" value="HTH_XRE"/>
    <property type="match status" value="1"/>
</dbReference>
<comment type="caution">
    <text evidence="2">The sequence shown here is derived from an EMBL/GenBank/DDBJ whole genome shotgun (WGS) entry which is preliminary data.</text>
</comment>
<dbReference type="InterPro" id="IPR010982">
    <property type="entry name" value="Lambda_DNA-bd_dom_sf"/>
</dbReference>
<evidence type="ECO:0000259" key="1">
    <source>
        <dbReference type="PROSITE" id="PS50943"/>
    </source>
</evidence>
<organism evidence="2 3">
    <name type="scientific">Niallia circulans</name>
    <name type="common">Bacillus circulans</name>
    <dbReference type="NCBI Taxonomy" id="1397"/>
    <lineage>
        <taxon>Bacteria</taxon>
        <taxon>Bacillati</taxon>
        <taxon>Bacillota</taxon>
        <taxon>Bacilli</taxon>
        <taxon>Bacillales</taxon>
        <taxon>Bacillaceae</taxon>
        <taxon>Niallia</taxon>
    </lineage>
</organism>
<dbReference type="InterPro" id="IPR001387">
    <property type="entry name" value="Cro/C1-type_HTH"/>
</dbReference>
<accession>A0AA91Z2W6</accession>
<dbReference type="SMART" id="SM00530">
    <property type="entry name" value="HTH_XRE"/>
    <property type="match status" value="1"/>
</dbReference>
<dbReference type="EMBL" id="NPBQ01000014">
    <property type="protein sequence ID" value="PAD84936.1"/>
    <property type="molecule type" value="Genomic_DNA"/>
</dbReference>
<protein>
    <recommendedName>
        <fullName evidence="1">HTH cro/C1-type domain-containing protein</fullName>
    </recommendedName>
</protein>
<dbReference type="GO" id="GO:0003677">
    <property type="term" value="F:DNA binding"/>
    <property type="evidence" value="ECO:0007669"/>
    <property type="project" value="InterPro"/>
</dbReference>
<feature type="domain" description="HTH cro/C1-type" evidence="1">
    <location>
        <begin position="32"/>
        <end position="86"/>
    </location>
</feature>
<reference evidence="2 3" key="1">
    <citation type="submission" date="2017-07" db="EMBL/GenBank/DDBJ databases">
        <title>Isolation and whole genome analysis of endospore-forming bacteria from heroin.</title>
        <authorList>
            <person name="Kalinowski J."/>
            <person name="Ahrens B."/>
            <person name="Al-Dilaimi A."/>
            <person name="Winkler A."/>
            <person name="Wibberg D."/>
            <person name="Schleenbecker U."/>
            <person name="Ruckert C."/>
            <person name="Wolfel R."/>
            <person name="Grass G."/>
        </authorList>
    </citation>
    <scope>NUCLEOTIDE SEQUENCE [LARGE SCALE GENOMIC DNA]</scope>
    <source>
        <strain evidence="2 3">7521-2</strain>
    </source>
</reference>
<dbReference type="Proteomes" id="UP000216961">
    <property type="component" value="Unassembled WGS sequence"/>
</dbReference>
<gene>
    <name evidence="2" type="ORF">CHH57_01825</name>
</gene>
<evidence type="ECO:0000313" key="3">
    <source>
        <dbReference type="Proteomes" id="UP000216961"/>
    </source>
</evidence>
<dbReference type="SUPFAM" id="SSF47413">
    <property type="entry name" value="lambda repressor-like DNA-binding domains"/>
    <property type="match status" value="1"/>
</dbReference>
<sequence>MIELDFSKLDEENKKDFEQYYLEFYKNCVVQIKKKMVEMDVTQKEIEEITGLKQPVISRLLNMEVVPRLDTLLKITCALGIDIELK</sequence>
<proteinExistence type="predicted"/>
<dbReference type="Pfam" id="PF01381">
    <property type="entry name" value="HTH_3"/>
    <property type="match status" value="1"/>
</dbReference>
<dbReference type="Gene3D" id="1.10.260.40">
    <property type="entry name" value="lambda repressor-like DNA-binding domains"/>
    <property type="match status" value="1"/>
</dbReference>
<dbReference type="AlphaFoldDB" id="A0AA91Z2W6"/>